<protein>
    <recommendedName>
        <fullName evidence="4">Coenzyme Q-binding protein COQ10 START domain-containing protein</fullName>
    </recommendedName>
</protein>
<keyword evidence="2" id="KW-1133">Transmembrane helix</keyword>
<evidence type="ECO:0008006" key="4">
    <source>
        <dbReference type="Google" id="ProtNLM"/>
    </source>
</evidence>
<accession>A0A3B0XCL5</accession>
<sequence length="225" mass="25431">MKRSIIIFLLLSSFIGGIYWYGSKIPRESTTSVSQAFNRSEKDIRELILNYKLYPRWRENVYEVTEVPSRNEHPAWKETNENGKTTPFQLLSFQNEGNASEITIEISGKELNTLGRWHFKIVGHEGGLASTLTITEDKLIPNLLARVIKQLRSHGTEHIDSYFRSINNKFIGDVMRKKRAKQLLDSLETSSSQPPAAADAPPAQQPAPSQGADKKPLQAIKTNTH</sequence>
<organism evidence="3">
    <name type="scientific">hydrothermal vent metagenome</name>
    <dbReference type="NCBI Taxonomy" id="652676"/>
    <lineage>
        <taxon>unclassified sequences</taxon>
        <taxon>metagenomes</taxon>
        <taxon>ecological metagenomes</taxon>
    </lineage>
</organism>
<evidence type="ECO:0000256" key="1">
    <source>
        <dbReference type="SAM" id="MobiDB-lite"/>
    </source>
</evidence>
<name>A0A3B0XCL5_9ZZZZ</name>
<dbReference type="AlphaFoldDB" id="A0A3B0XCL5"/>
<reference evidence="3" key="1">
    <citation type="submission" date="2018-06" db="EMBL/GenBank/DDBJ databases">
        <authorList>
            <person name="Zhirakovskaya E."/>
        </authorList>
    </citation>
    <scope>NUCLEOTIDE SEQUENCE</scope>
</reference>
<keyword evidence="2" id="KW-0472">Membrane</keyword>
<feature type="compositionally biased region" description="Low complexity" evidence="1">
    <location>
        <begin position="190"/>
        <end position="210"/>
    </location>
</feature>
<evidence type="ECO:0000256" key="2">
    <source>
        <dbReference type="SAM" id="Phobius"/>
    </source>
</evidence>
<feature type="region of interest" description="Disordered" evidence="1">
    <location>
        <begin position="182"/>
        <end position="225"/>
    </location>
</feature>
<gene>
    <name evidence="3" type="ORF">MNBD_GAMMA09-1521</name>
</gene>
<evidence type="ECO:0000313" key="3">
    <source>
        <dbReference type="EMBL" id="VAW60777.1"/>
    </source>
</evidence>
<dbReference type="EMBL" id="UOFI01000005">
    <property type="protein sequence ID" value="VAW60777.1"/>
    <property type="molecule type" value="Genomic_DNA"/>
</dbReference>
<feature type="transmembrane region" description="Helical" evidence="2">
    <location>
        <begin position="5"/>
        <end position="22"/>
    </location>
</feature>
<keyword evidence="2" id="KW-0812">Transmembrane</keyword>
<proteinExistence type="predicted"/>